<dbReference type="Pfam" id="PF02492">
    <property type="entry name" value="cobW"/>
    <property type="match status" value="1"/>
</dbReference>
<name>A0A081FXF8_9GAMM</name>
<evidence type="ECO:0000313" key="3">
    <source>
        <dbReference type="EMBL" id="KEA63213.1"/>
    </source>
</evidence>
<dbReference type="Gene3D" id="3.40.50.300">
    <property type="entry name" value="P-loop containing nucleotide triphosphate hydrolases"/>
    <property type="match status" value="1"/>
</dbReference>
<dbReference type="PANTHER" id="PTHR13748">
    <property type="entry name" value="COBW-RELATED"/>
    <property type="match status" value="1"/>
</dbReference>
<protein>
    <submittedName>
        <fullName evidence="3">Putative metal chaperone, involved in Zn homeostasis, GTPase of COG0523 family</fullName>
    </submittedName>
</protein>
<organism evidence="3 4">
    <name type="scientific">Marinobacterium lacunae</name>
    <dbReference type="NCBI Taxonomy" id="1232683"/>
    <lineage>
        <taxon>Bacteria</taxon>
        <taxon>Pseudomonadati</taxon>
        <taxon>Pseudomonadota</taxon>
        <taxon>Gammaproteobacteria</taxon>
        <taxon>Oceanospirillales</taxon>
        <taxon>Oceanospirillaceae</taxon>
        <taxon>Marinobacterium</taxon>
    </lineage>
</organism>
<dbReference type="InterPro" id="IPR051316">
    <property type="entry name" value="Zinc-reg_GTPase_activator"/>
</dbReference>
<dbReference type="OrthoDB" id="9808822at2"/>
<dbReference type="Proteomes" id="UP000028252">
    <property type="component" value="Unassembled WGS sequence"/>
</dbReference>
<dbReference type="InterPro" id="IPR011629">
    <property type="entry name" value="CobW-like_C"/>
</dbReference>
<comment type="caution">
    <text evidence="3">The sequence shown here is derived from an EMBL/GenBank/DDBJ whole genome shotgun (WGS) entry which is preliminary data.</text>
</comment>
<dbReference type="PATRIC" id="fig|1232683.4.peg.2690"/>
<keyword evidence="4" id="KW-1185">Reference proteome</keyword>
<dbReference type="EMBL" id="JMQN01000040">
    <property type="protein sequence ID" value="KEA63213.1"/>
    <property type="molecule type" value="Genomic_DNA"/>
</dbReference>
<dbReference type="SMART" id="SM00833">
    <property type="entry name" value="CobW_C"/>
    <property type="match status" value="1"/>
</dbReference>
<dbReference type="GO" id="GO:0005737">
    <property type="term" value="C:cytoplasm"/>
    <property type="evidence" value="ECO:0007669"/>
    <property type="project" value="TreeGrafter"/>
</dbReference>
<evidence type="ECO:0000256" key="1">
    <source>
        <dbReference type="ARBA" id="ARBA00045658"/>
    </source>
</evidence>
<dbReference type="STRING" id="1232683.ADIMK_2737"/>
<dbReference type="SUPFAM" id="SSF52540">
    <property type="entry name" value="P-loop containing nucleoside triphosphate hydrolases"/>
    <property type="match status" value="1"/>
</dbReference>
<dbReference type="AlphaFoldDB" id="A0A081FXF8"/>
<evidence type="ECO:0000259" key="2">
    <source>
        <dbReference type="SMART" id="SM00833"/>
    </source>
</evidence>
<reference evidence="3 4" key="1">
    <citation type="submission" date="2014-04" db="EMBL/GenBank/DDBJ databases">
        <title>Marinobacterium kochiensis sp. nov., isolated from sediment sample collected from Kochi backwaters in Kerala, India.</title>
        <authorList>
            <person name="Singh A."/>
            <person name="Pinnaka A.K."/>
        </authorList>
    </citation>
    <scope>NUCLEOTIDE SEQUENCE [LARGE SCALE GENOMIC DNA]</scope>
    <source>
        <strain evidence="3 4">AK27</strain>
    </source>
</reference>
<dbReference type="eggNOG" id="COG0523">
    <property type="taxonomic scope" value="Bacteria"/>
</dbReference>
<dbReference type="InterPro" id="IPR003495">
    <property type="entry name" value="CobW/HypB/UreG_nucleotide-bd"/>
</dbReference>
<dbReference type="RefSeq" id="WP_051692956.1">
    <property type="nucleotide sequence ID" value="NZ_JMQN01000040.1"/>
</dbReference>
<accession>A0A081FXF8</accession>
<proteinExistence type="predicted"/>
<dbReference type="PANTHER" id="PTHR13748:SF46">
    <property type="entry name" value="ZINC CHAPERONE YEIR"/>
    <property type="match status" value="1"/>
</dbReference>
<evidence type="ECO:0000313" key="4">
    <source>
        <dbReference type="Proteomes" id="UP000028252"/>
    </source>
</evidence>
<feature type="domain" description="CobW C-terminal" evidence="2">
    <location>
        <begin position="262"/>
        <end position="345"/>
    </location>
</feature>
<comment type="function">
    <text evidence="1">Zinc chaperone that directly transfers zinc cofactor to target proteins, thereby activating them. Zinc is transferred from the CXCC motif in the GTPase domain to the zinc binding site in target proteins in a process requiring GTP hydrolysis.</text>
</comment>
<dbReference type="InterPro" id="IPR027417">
    <property type="entry name" value="P-loop_NTPase"/>
</dbReference>
<sequence length="348" mass="37957">MRLCVSPASLRRPLINIIKSVPTNIITGFLGAGKTTAINRLLANKPPSERWAVLVNEFGQIGVDQSLIDNDEAVHIQEIPGGCLCCARGPQLRVALTRLLRTAKPDRLIIEPTGLGHPVGIVDLLLGPDFASVIDLRSMICLIDPRVLEQPEILSHPVFGVQIGMADILVINKSDLCTAEQLAEAQALSDNMFPPKHQVLTTSMGELNPDCLDAVAGAHTRRSGGALRPAASGVQEPPPDNAMTATPGCPAFFSGEMEGFFSQSWLFSAEDSFDTNRITDLLDQQRDCLRVKGAIRIGHTWIGYNRMLSDRTITQLAWRRDSRIELLSAEPLNIDALTNELLRCLKSV</sequence>
<gene>
    <name evidence="3" type="ORF">ADIMK_2737</name>
</gene>
<dbReference type="CDD" id="cd03112">
    <property type="entry name" value="CobW-like"/>
    <property type="match status" value="1"/>
</dbReference>